<evidence type="ECO:0000313" key="2">
    <source>
        <dbReference type="Proteomes" id="UP000625780"/>
    </source>
</evidence>
<organism evidence="1 2">
    <name type="scientific">Muriicola marianensis</name>
    <dbReference type="NCBI Taxonomy" id="1324801"/>
    <lineage>
        <taxon>Bacteria</taxon>
        <taxon>Pseudomonadati</taxon>
        <taxon>Bacteroidota</taxon>
        <taxon>Flavobacteriia</taxon>
        <taxon>Flavobacteriales</taxon>
        <taxon>Flavobacteriaceae</taxon>
        <taxon>Muriicola</taxon>
    </lineage>
</organism>
<name>A0ABQ1R3B1_9FLAO</name>
<gene>
    <name evidence="1" type="ORF">GCM10011361_21480</name>
</gene>
<reference evidence="2" key="1">
    <citation type="journal article" date="2019" name="Int. J. Syst. Evol. Microbiol.">
        <title>The Global Catalogue of Microorganisms (GCM) 10K type strain sequencing project: providing services to taxonomists for standard genome sequencing and annotation.</title>
        <authorList>
            <consortium name="The Broad Institute Genomics Platform"/>
            <consortium name="The Broad Institute Genome Sequencing Center for Infectious Disease"/>
            <person name="Wu L."/>
            <person name="Ma J."/>
        </authorList>
    </citation>
    <scope>NUCLEOTIDE SEQUENCE [LARGE SCALE GENOMIC DNA]</scope>
    <source>
        <strain evidence="2">CGMCC 1.12606</strain>
    </source>
</reference>
<dbReference type="EMBL" id="BMFH01000001">
    <property type="protein sequence ID" value="GGD54574.1"/>
    <property type="molecule type" value="Genomic_DNA"/>
</dbReference>
<keyword evidence="2" id="KW-1185">Reference proteome</keyword>
<proteinExistence type="predicted"/>
<comment type="caution">
    <text evidence="1">The sequence shown here is derived from an EMBL/GenBank/DDBJ whole genome shotgun (WGS) entry which is preliminary data.</text>
</comment>
<protein>
    <submittedName>
        <fullName evidence="1">Uncharacterized protein</fullName>
    </submittedName>
</protein>
<accession>A0ABQ1R3B1</accession>
<evidence type="ECO:0000313" key="1">
    <source>
        <dbReference type="EMBL" id="GGD54574.1"/>
    </source>
</evidence>
<dbReference type="Proteomes" id="UP000625780">
    <property type="component" value="Unassembled WGS sequence"/>
</dbReference>
<sequence>MLVFALGASFAFGQNIELPTEYINNTTLGGINNLPENVQGSPYANEEFVLGKVFAEGQQPYNGLLRFNAYQDGIEMKTDKGVITLLKREYLSAEIGGKLYRIENYKNNGAIRKAYFVEMNKGKARLLFRQHKEFVEERAAISSYSKDQPAKFDDDNSYYIITEGNPGVEVRLRSKDILAALPDHQKEVEDFSKKNKLKMKTEEEVLQVLAYYNSL</sequence>